<proteinExistence type="predicted"/>
<dbReference type="Proteomes" id="UP001285521">
    <property type="component" value="Unassembled WGS sequence"/>
</dbReference>
<keyword evidence="3" id="KW-1185">Reference proteome</keyword>
<evidence type="ECO:0000313" key="3">
    <source>
        <dbReference type="Proteomes" id="UP001285521"/>
    </source>
</evidence>
<dbReference type="EMBL" id="JAXAVW010000014">
    <property type="protein sequence ID" value="MDX8032242.1"/>
    <property type="molecule type" value="Genomic_DNA"/>
</dbReference>
<keyword evidence="1" id="KW-0732">Signal</keyword>
<dbReference type="SUPFAM" id="SSF69318">
    <property type="entry name" value="Integrin alpha N-terminal domain"/>
    <property type="match status" value="1"/>
</dbReference>
<comment type="caution">
    <text evidence="2">The sequence shown here is derived from an EMBL/GenBank/DDBJ whole genome shotgun (WGS) entry which is preliminary data.</text>
</comment>
<dbReference type="InterPro" id="IPR028994">
    <property type="entry name" value="Integrin_alpha_N"/>
</dbReference>
<evidence type="ECO:0000313" key="2">
    <source>
        <dbReference type="EMBL" id="MDX8032242.1"/>
    </source>
</evidence>
<dbReference type="RefSeq" id="WP_319967283.1">
    <property type="nucleotide sequence ID" value="NZ_JAXAVW010000014.1"/>
</dbReference>
<organism evidence="2 3">
    <name type="scientific">Lentzea miocenica</name>
    <dbReference type="NCBI Taxonomy" id="3095431"/>
    <lineage>
        <taxon>Bacteria</taxon>
        <taxon>Bacillati</taxon>
        <taxon>Actinomycetota</taxon>
        <taxon>Actinomycetes</taxon>
        <taxon>Pseudonocardiales</taxon>
        <taxon>Pseudonocardiaceae</taxon>
        <taxon>Lentzea</taxon>
    </lineage>
</organism>
<sequence length="337" mass="35578">MQQKLRGGGSRNVARVLAAFAAALVAVSLVPGGASAAAAPKPPKHAEIKMHMMPAKKTGEFGTASASSGGNAGDWNGDTKHDILARQADNGALKVYQHHGTYAGTGTYEPAVDINYGWNGMRWIGSGRINADALSDVVAIDHGGVMRVYEHSGSFNGTSTLGTVTTVGTGWYINDLVFIHDVTGDGFGDIMARRTGTDTLYIYPHTGVINGTSTFGAPQVLVTGVKDDVELNMADVTKDGVPDLLFLANDGWLGAFSPTNGGHVWWLSYGWETMNAVSLADVNFDGSTDILGRTQGGVLQAYRHTGTFSPTGEYTAFNTFLAPESLGWGWNTNNVIS</sequence>
<evidence type="ECO:0000256" key="1">
    <source>
        <dbReference type="SAM" id="SignalP"/>
    </source>
</evidence>
<reference evidence="2 3" key="2">
    <citation type="submission" date="2023-11" db="EMBL/GenBank/DDBJ databases">
        <authorList>
            <person name="Lara A.C."/>
            <person name="Chronakova A."/>
        </authorList>
    </citation>
    <scope>NUCLEOTIDE SEQUENCE [LARGE SCALE GENOMIC DNA]</scope>
    <source>
        <strain evidence="2 3">BCCO 10_0856</strain>
    </source>
</reference>
<feature type="signal peptide" evidence="1">
    <location>
        <begin position="1"/>
        <end position="36"/>
    </location>
</feature>
<accession>A0ABU4T249</accession>
<dbReference type="PANTHER" id="PTHR44103">
    <property type="entry name" value="PROPROTEIN CONVERTASE P"/>
    <property type="match status" value="1"/>
</dbReference>
<feature type="chain" id="PRO_5045295069" evidence="1">
    <location>
        <begin position="37"/>
        <end position="337"/>
    </location>
</feature>
<gene>
    <name evidence="2" type="ORF">SK803_18640</name>
</gene>
<reference evidence="2 3" key="1">
    <citation type="submission" date="2023-11" db="EMBL/GenBank/DDBJ databases">
        <title>Lentzea sokolovensis, sp. nov., Lentzea kristufkii, sp. nov., and Lentzea miocenensis, sp. nov., rare actinobacteria from Sokolov Coal Basin, Miocene lacustrine sediment, Czech Republic.</title>
        <authorList>
            <person name="Lara A."/>
            <person name="Kotroba L."/>
            <person name="Nouioui I."/>
            <person name="Neumann-Schaal M."/>
            <person name="Mast Y."/>
            <person name="Chronakova A."/>
        </authorList>
    </citation>
    <scope>NUCLEOTIDE SEQUENCE [LARGE SCALE GENOMIC DNA]</scope>
    <source>
        <strain evidence="2 3">BCCO 10_0856</strain>
    </source>
</reference>
<dbReference type="PANTHER" id="PTHR44103:SF1">
    <property type="entry name" value="PROPROTEIN CONVERTASE P"/>
    <property type="match status" value="1"/>
</dbReference>
<protein>
    <submittedName>
        <fullName evidence="2">VCBS repeat-containing protein</fullName>
    </submittedName>
</protein>
<name>A0ABU4T249_9PSEU</name>